<dbReference type="GO" id="GO:0004198">
    <property type="term" value="F:calcium-dependent cysteine-type endopeptidase activity"/>
    <property type="evidence" value="ECO:0007669"/>
    <property type="project" value="InterPro"/>
</dbReference>
<dbReference type="Proteomes" id="UP000799302">
    <property type="component" value="Unassembled WGS sequence"/>
</dbReference>
<reference evidence="10" key="1">
    <citation type="journal article" date="2020" name="Stud. Mycol.">
        <title>101 Dothideomycetes genomes: a test case for predicting lifestyles and emergence of pathogens.</title>
        <authorList>
            <person name="Haridas S."/>
            <person name="Albert R."/>
            <person name="Binder M."/>
            <person name="Bloem J."/>
            <person name="Labutti K."/>
            <person name="Salamov A."/>
            <person name="Andreopoulos B."/>
            <person name="Baker S."/>
            <person name="Barry K."/>
            <person name="Bills G."/>
            <person name="Bluhm B."/>
            <person name="Cannon C."/>
            <person name="Castanera R."/>
            <person name="Culley D."/>
            <person name="Daum C."/>
            <person name="Ezra D."/>
            <person name="Gonzalez J."/>
            <person name="Henrissat B."/>
            <person name="Kuo A."/>
            <person name="Liang C."/>
            <person name="Lipzen A."/>
            <person name="Lutzoni F."/>
            <person name="Magnuson J."/>
            <person name="Mondo S."/>
            <person name="Nolan M."/>
            <person name="Ohm R."/>
            <person name="Pangilinan J."/>
            <person name="Park H.-J."/>
            <person name="Ramirez L."/>
            <person name="Alfaro M."/>
            <person name="Sun H."/>
            <person name="Tritt A."/>
            <person name="Yoshinaga Y."/>
            <person name="Zwiers L.-H."/>
            <person name="Turgeon B."/>
            <person name="Goodwin S."/>
            <person name="Spatafora J."/>
            <person name="Crous P."/>
            <person name="Grigoriev I."/>
        </authorList>
    </citation>
    <scope>NUCLEOTIDE SEQUENCE</scope>
    <source>
        <strain evidence="10">CBS 115976</strain>
    </source>
</reference>
<dbReference type="SUPFAM" id="SSF54001">
    <property type="entry name" value="Cysteine proteinases"/>
    <property type="match status" value="1"/>
</dbReference>
<dbReference type="Pfam" id="PF00648">
    <property type="entry name" value="Peptidase_C2"/>
    <property type="match status" value="1"/>
</dbReference>
<evidence type="ECO:0000256" key="6">
    <source>
        <dbReference type="PROSITE-ProRule" id="PRU00239"/>
    </source>
</evidence>
<evidence type="ECO:0000256" key="4">
    <source>
        <dbReference type="ARBA" id="ARBA00022807"/>
    </source>
</evidence>
<evidence type="ECO:0000256" key="7">
    <source>
        <dbReference type="SAM" id="Coils"/>
    </source>
</evidence>
<keyword evidence="11" id="KW-1185">Reference proteome</keyword>
<evidence type="ECO:0000256" key="3">
    <source>
        <dbReference type="ARBA" id="ARBA00022801"/>
    </source>
</evidence>
<dbReference type="InterPro" id="IPR001300">
    <property type="entry name" value="Peptidase_C2_calpain_cat"/>
</dbReference>
<feature type="compositionally biased region" description="Pro residues" evidence="8">
    <location>
        <begin position="32"/>
        <end position="47"/>
    </location>
</feature>
<keyword evidence="4 6" id="KW-0788">Thiol protease</keyword>
<evidence type="ECO:0000313" key="11">
    <source>
        <dbReference type="Proteomes" id="UP000799302"/>
    </source>
</evidence>
<dbReference type="FunFam" id="3.90.70.10:FF:000072">
    <property type="entry name" value="Cysteine proteinase"/>
    <property type="match status" value="1"/>
</dbReference>
<organism evidence="10 11">
    <name type="scientific">Microthyrium microscopicum</name>
    <dbReference type="NCBI Taxonomy" id="703497"/>
    <lineage>
        <taxon>Eukaryota</taxon>
        <taxon>Fungi</taxon>
        <taxon>Dikarya</taxon>
        <taxon>Ascomycota</taxon>
        <taxon>Pezizomycotina</taxon>
        <taxon>Dothideomycetes</taxon>
        <taxon>Dothideomycetes incertae sedis</taxon>
        <taxon>Microthyriales</taxon>
        <taxon>Microthyriaceae</taxon>
        <taxon>Microthyrium</taxon>
    </lineage>
</organism>
<feature type="coiled-coil region" evidence="7">
    <location>
        <begin position="661"/>
        <end position="688"/>
    </location>
</feature>
<dbReference type="InterPro" id="IPR022684">
    <property type="entry name" value="Calpain_cysteine_protease"/>
</dbReference>
<accession>A0A6A6UEJ4</accession>
<evidence type="ECO:0000313" key="10">
    <source>
        <dbReference type="EMBL" id="KAF2670056.1"/>
    </source>
</evidence>
<evidence type="ECO:0000256" key="1">
    <source>
        <dbReference type="ARBA" id="ARBA00007623"/>
    </source>
</evidence>
<feature type="compositionally biased region" description="Basic residues" evidence="8">
    <location>
        <begin position="67"/>
        <end position="77"/>
    </location>
</feature>
<feature type="compositionally biased region" description="Polar residues" evidence="8">
    <location>
        <begin position="811"/>
        <end position="822"/>
    </location>
</feature>
<dbReference type="OrthoDB" id="424753at2759"/>
<evidence type="ECO:0000259" key="9">
    <source>
        <dbReference type="PROSITE" id="PS50203"/>
    </source>
</evidence>
<feature type="active site" evidence="5 6">
    <location>
        <position position="224"/>
    </location>
</feature>
<feature type="compositionally biased region" description="Acidic residues" evidence="8">
    <location>
        <begin position="789"/>
        <end position="810"/>
    </location>
</feature>
<dbReference type="AlphaFoldDB" id="A0A6A6UEJ4"/>
<gene>
    <name evidence="10" type="ORF">BT63DRAFT_469661</name>
</gene>
<proteinExistence type="inferred from homology"/>
<dbReference type="Gene3D" id="3.90.70.10">
    <property type="entry name" value="Cysteine proteinases"/>
    <property type="match status" value="1"/>
</dbReference>
<keyword evidence="3 6" id="KW-0378">Hydrolase</keyword>
<comment type="similarity">
    <text evidence="1">Belongs to the peptidase C2 family.</text>
</comment>
<feature type="region of interest" description="Disordered" evidence="8">
    <location>
        <begin position="713"/>
        <end position="769"/>
    </location>
</feature>
<keyword evidence="2 6" id="KW-0645">Protease</keyword>
<feature type="compositionally biased region" description="Polar residues" evidence="8">
    <location>
        <begin position="48"/>
        <end position="66"/>
    </location>
</feature>
<feature type="region of interest" description="Disordered" evidence="8">
    <location>
        <begin position="13"/>
        <end position="79"/>
    </location>
</feature>
<dbReference type="InterPro" id="IPR038765">
    <property type="entry name" value="Papain-like_cys_pep_sf"/>
</dbReference>
<feature type="domain" description="Calpain catalytic" evidence="9">
    <location>
        <begin position="153"/>
        <end position="485"/>
    </location>
</feature>
<dbReference type="PANTHER" id="PTHR10183:SF379">
    <property type="entry name" value="CALPAIN-5"/>
    <property type="match status" value="1"/>
</dbReference>
<dbReference type="PRINTS" id="PR00704">
    <property type="entry name" value="CALPAIN"/>
</dbReference>
<evidence type="ECO:0000256" key="5">
    <source>
        <dbReference type="PIRSR" id="PIRSR622684-1"/>
    </source>
</evidence>
<dbReference type="GO" id="GO:0006508">
    <property type="term" value="P:proteolysis"/>
    <property type="evidence" value="ECO:0007669"/>
    <property type="project" value="UniProtKB-KW"/>
</dbReference>
<protein>
    <submittedName>
        <fullName evidence="10">Cysteine proteinase</fullName>
    </submittedName>
</protein>
<evidence type="ECO:0000256" key="2">
    <source>
        <dbReference type="ARBA" id="ARBA00022670"/>
    </source>
</evidence>
<dbReference type="SMART" id="SM00230">
    <property type="entry name" value="CysPc"/>
    <property type="match status" value="1"/>
</dbReference>
<name>A0A6A6UEJ4_9PEZI</name>
<feature type="region of interest" description="Disordered" evidence="8">
    <location>
        <begin position="784"/>
        <end position="843"/>
    </location>
</feature>
<keyword evidence="7" id="KW-0175">Coiled coil</keyword>
<feature type="active site" evidence="5 6">
    <location>
        <position position="428"/>
    </location>
</feature>
<dbReference type="PROSITE" id="PS50203">
    <property type="entry name" value="CALPAIN_CAT"/>
    <property type="match status" value="1"/>
</dbReference>
<sequence length="925" mass="105719">MSAPRYPIVERTIRGEHPIHTSVLTQRALPPSSRPPSPGRTPLPSRPASPTIQPTGPTSITQIAHSSSKRPKRRAPKNQHAQVAIDQFWARFTAPTPGKPFTLLPDNAHAARAHSATQLPSSKTALASYSEARAACAAKVRKIVRECRRLNIKYRDPHFDIEDDFRKWMGKERAYSDCLMGLNEIREDLRPASVKRVEDIFEEPCFFIDGATANDVRQGKEGDCWFMSALCTLSNKEGLIQRVCVERDEQVGVYGFVFHRDGEWMSEVIDDKLYLIKEDFDDSTLERNRWLELQNRTMPADEWKSVMQTGSRALYFAQCENQNETWLPLLEKAYAKAHGDFSALESGFVGEGIEDLTGGVTTELFSTDILDKDKFWREELMNVNKQFLFGCGQMNGAYGSRSGIIEKHAYSIMEAREINGQRLVKLRNPWGSGGEWQGAWSDGSAEWTPEWMTLLDHKFGDDGVFWIAYKDLLRNYQHFDRTRLFGPEWTITQQWTSVEVPWTVDYLDTKFKVTIPKAGPVVIVLSQLDDRYFRGLEGKYDFHLQFRLHKDDEEEYIVRSNAAYYMKRSISTELDLEPGIYWVLLKITAKRYPEAATVEDVIEKTCQFRREKLLQVGLSYDMAHAKGNFLELETEKVRQAKQERRKRRIEMAKKMHDARTKEHKKRKLRALKMDLKKSEKMMKKMVAEADRRAQEETYEAAAKLEEFKIRDTNGVEGGPVRQPRRDTLNGNGRQGRSESPMRVPVARRDTLTVEPPRTTSLPVTGRHAPDIRVQRASIASGGKLTLSDISDDDLDWDSELDAPSDSEDDQPTQPFRQSSALCNSCGRDDGNDNGNDNDEDEFEKDPWNAVCVVGLRVYAENQEVDISVHRGEDLHEEDEQKRLDVDDASKDAVEAMRTPMNSPITPQVRNRGFSGLDALLRMAET</sequence>
<feature type="active site" evidence="5 6">
    <location>
        <position position="408"/>
    </location>
</feature>
<dbReference type="PANTHER" id="PTHR10183">
    <property type="entry name" value="CALPAIN"/>
    <property type="match status" value="1"/>
</dbReference>
<dbReference type="CDD" id="cd00044">
    <property type="entry name" value="CysPc"/>
    <property type="match status" value="1"/>
</dbReference>
<evidence type="ECO:0000256" key="8">
    <source>
        <dbReference type="SAM" id="MobiDB-lite"/>
    </source>
</evidence>
<dbReference type="EMBL" id="MU004234">
    <property type="protein sequence ID" value="KAF2670056.1"/>
    <property type="molecule type" value="Genomic_DNA"/>
</dbReference>